<dbReference type="Gene3D" id="1.10.8.10">
    <property type="entry name" value="DNA helicase RuvA subunit, C-terminal domain"/>
    <property type="match status" value="1"/>
</dbReference>
<dbReference type="NCBIfam" id="TIGR00116">
    <property type="entry name" value="tsf"/>
    <property type="match status" value="1"/>
</dbReference>
<feature type="domain" description="Translation elongation factor EFTs/EF1B dimerisation" evidence="6">
    <location>
        <begin position="73"/>
        <end position="150"/>
    </location>
</feature>
<organism evidence="7 8">
    <name type="scientific">Candidatus Woesebacteria bacterium RBG_16_39_8b</name>
    <dbReference type="NCBI Taxonomy" id="1802482"/>
    <lineage>
        <taxon>Bacteria</taxon>
        <taxon>Candidatus Woeseibacteriota</taxon>
    </lineage>
</organism>
<protein>
    <recommendedName>
        <fullName evidence="2 5">Elongation factor Ts</fullName>
        <shortName evidence="5">EF-Ts</shortName>
    </recommendedName>
</protein>
<sequence>MRKIDAKLIRKLREKTGAPMFDIKKVLDEVSGNEKKAVEILTKKGFEKALKKADRKTSQGLLEAYIHHSGRVASVVEVFCETDFVARNELFKNLTHDLALQVASMGGADAKELEAQTFIKDPNKKVLEIVKEVIAKTGENIRIGRIFRVELGK</sequence>
<evidence type="ECO:0000256" key="2">
    <source>
        <dbReference type="ARBA" id="ARBA00016956"/>
    </source>
</evidence>
<dbReference type="EMBL" id="MGFU01000064">
    <property type="protein sequence ID" value="OGM11213.1"/>
    <property type="molecule type" value="Genomic_DNA"/>
</dbReference>
<dbReference type="FunFam" id="1.10.8.10:FF:000001">
    <property type="entry name" value="Elongation factor Ts"/>
    <property type="match status" value="1"/>
</dbReference>
<dbReference type="InterPro" id="IPR001816">
    <property type="entry name" value="Transl_elong_EFTs/EF1B"/>
</dbReference>
<proteinExistence type="inferred from homology"/>
<dbReference type="PANTHER" id="PTHR11741">
    <property type="entry name" value="ELONGATION FACTOR TS"/>
    <property type="match status" value="1"/>
</dbReference>
<dbReference type="SUPFAM" id="SSF46934">
    <property type="entry name" value="UBA-like"/>
    <property type="match status" value="1"/>
</dbReference>
<evidence type="ECO:0000259" key="6">
    <source>
        <dbReference type="Pfam" id="PF00889"/>
    </source>
</evidence>
<name>A0A1F7X8E8_9BACT</name>
<evidence type="ECO:0000256" key="1">
    <source>
        <dbReference type="ARBA" id="ARBA00005532"/>
    </source>
</evidence>
<keyword evidence="3 5" id="KW-0251">Elongation factor</keyword>
<dbReference type="AlphaFoldDB" id="A0A1F7X8E8"/>
<comment type="subcellular location">
    <subcellularLocation>
        <location evidence="5">Cytoplasm</location>
    </subcellularLocation>
</comment>
<dbReference type="SUPFAM" id="SSF54713">
    <property type="entry name" value="Elongation factor Ts (EF-Ts), dimerisation domain"/>
    <property type="match status" value="1"/>
</dbReference>
<dbReference type="Pfam" id="PF00889">
    <property type="entry name" value="EF_TS"/>
    <property type="match status" value="1"/>
</dbReference>
<comment type="caution">
    <text evidence="7">The sequence shown here is derived from an EMBL/GenBank/DDBJ whole genome shotgun (WGS) entry which is preliminary data.</text>
</comment>
<feature type="region of interest" description="Involved in Mg(2+) ion dislocation from EF-Tu" evidence="5">
    <location>
        <begin position="82"/>
        <end position="85"/>
    </location>
</feature>
<comment type="function">
    <text evidence="5">Associates with the EF-Tu.GDP complex and induces the exchange of GDP to GTP. It remains bound to the aminoacyl-tRNA.EF-Tu.GTP complex up to the GTP hydrolysis stage on the ribosome.</text>
</comment>
<reference evidence="7 8" key="1">
    <citation type="journal article" date="2016" name="Nat. Commun.">
        <title>Thousands of microbial genomes shed light on interconnected biogeochemical processes in an aquifer system.</title>
        <authorList>
            <person name="Anantharaman K."/>
            <person name="Brown C.T."/>
            <person name="Hug L.A."/>
            <person name="Sharon I."/>
            <person name="Castelle C.J."/>
            <person name="Probst A.J."/>
            <person name="Thomas B.C."/>
            <person name="Singh A."/>
            <person name="Wilkins M.J."/>
            <person name="Karaoz U."/>
            <person name="Brodie E.L."/>
            <person name="Williams K.H."/>
            <person name="Hubbard S.S."/>
            <person name="Banfield J.F."/>
        </authorList>
    </citation>
    <scope>NUCLEOTIDE SEQUENCE [LARGE SCALE GENOMIC DNA]</scope>
</reference>
<dbReference type="GO" id="GO:0005737">
    <property type="term" value="C:cytoplasm"/>
    <property type="evidence" value="ECO:0007669"/>
    <property type="project" value="UniProtKB-SubCell"/>
</dbReference>
<dbReference type="InterPro" id="IPR014039">
    <property type="entry name" value="Transl_elong_EFTs/EF1B_dimer"/>
</dbReference>
<gene>
    <name evidence="5" type="primary">tsf</name>
    <name evidence="7" type="ORF">A2V80_02585</name>
</gene>
<dbReference type="Gene3D" id="3.30.479.20">
    <property type="entry name" value="Elongation factor Ts, dimerisation domain"/>
    <property type="match status" value="1"/>
</dbReference>
<keyword evidence="4 5" id="KW-0648">Protein biosynthesis</keyword>
<dbReference type="HAMAP" id="MF_00050">
    <property type="entry name" value="EF_Ts"/>
    <property type="match status" value="1"/>
</dbReference>
<accession>A0A1F7X8E8</accession>
<evidence type="ECO:0000256" key="3">
    <source>
        <dbReference type="ARBA" id="ARBA00022768"/>
    </source>
</evidence>
<dbReference type="InterPro" id="IPR036402">
    <property type="entry name" value="EF-Ts_dimer_sf"/>
</dbReference>
<dbReference type="InterPro" id="IPR009060">
    <property type="entry name" value="UBA-like_sf"/>
</dbReference>
<dbReference type="PANTHER" id="PTHR11741:SF0">
    <property type="entry name" value="ELONGATION FACTOR TS, MITOCHONDRIAL"/>
    <property type="match status" value="1"/>
</dbReference>
<evidence type="ECO:0000313" key="8">
    <source>
        <dbReference type="Proteomes" id="UP000179013"/>
    </source>
</evidence>
<evidence type="ECO:0000256" key="4">
    <source>
        <dbReference type="ARBA" id="ARBA00022917"/>
    </source>
</evidence>
<comment type="similarity">
    <text evidence="1 5">Belongs to the EF-Ts family.</text>
</comment>
<evidence type="ECO:0000313" key="7">
    <source>
        <dbReference type="EMBL" id="OGM11213.1"/>
    </source>
</evidence>
<keyword evidence="5" id="KW-0963">Cytoplasm</keyword>
<dbReference type="Proteomes" id="UP000179013">
    <property type="component" value="Unassembled WGS sequence"/>
</dbReference>
<evidence type="ECO:0000256" key="5">
    <source>
        <dbReference type="HAMAP-Rule" id="MF_00050"/>
    </source>
</evidence>
<dbReference type="GO" id="GO:0003746">
    <property type="term" value="F:translation elongation factor activity"/>
    <property type="evidence" value="ECO:0007669"/>
    <property type="project" value="UniProtKB-UniRule"/>
</dbReference>